<dbReference type="Pfam" id="PF04851">
    <property type="entry name" value="ResIII"/>
    <property type="match status" value="1"/>
</dbReference>
<dbReference type="OrthoDB" id="9804086at2"/>
<evidence type="ECO:0000259" key="2">
    <source>
        <dbReference type="PROSITE" id="PS51192"/>
    </source>
</evidence>
<dbReference type="EMBL" id="AFBQ01000193">
    <property type="protein sequence ID" value="EHY31251.1"/>
    <property type="molecule type" value="Genomic_DNA"/>
</dbReference>
<dbReference type="PATRIC" id="fig|762967.3.peg.1078"/>
<dbReference type="InterPro" id="IPR054347">
    <property type="entry name" value="TOTE_primase"/>
</dbReference>
<dbReference type="InterPro" id="IPR006935">
    <property type="entry name" value="Helicase/UvrB_N"/>
</dbReference>
<dbReference type="Proteomes" id="UP000004956">
    <property type="component" value="Unassembled WGS sequence"/>
</dbReference>
<dbReference type="Gene3D" id="3.40.50.300">
    <property type="entry name" value="P-loop containing nucleotide triphosphate hydrolases"/>
    <property type="match status" value="2"/>
</dbReference>
<dbReference type="Pfam" id="PF22548">
    <property type="entry name" value="AEP-TOTE"/>
    <property type="match status" value="1"/>
</dbReference>
<keyword evidence="1" id="KW-0175">Coiled coil</keyword>
<dbReference type="GO" id="GO:0003677">
    <property type="term" value="F:DNA binding"/>
    <property type="evidence" value="ECO:0007669"/>
    <property type="project" value="InterPro"/>
</dbReference>
<dbReference type="CDD" id="cd17926">
    <property type="entry name" value="DEXHc_RE"/>
    <property type="match status" value="1"/>
</dbReference>
<evidence type="ECO:0000313" key="3">
    <source>
        <dbReference type="EMBL" id="EHY31251.1"/>
    </source>
</evidence>
<organism evidence="3 4">
    <name type="scientific">Sutterella parvirubra YIT 11816</name>
    <dbReference type="NCBI Taxonomy" id="762967"/>
    <lineage>
        <taxon>Bacteria</taxon>
        <taxon>Pseudomonadati</taxon>
        <taxon>Pseudomonadota</taxon>
        <taxon>Betaproteobacteria</taxon>
        <taxon>Burkholderiales</taxon>
        <taxon>Sutterellaceae</taxon>
        <taxon>Sutterella</taxon>
    </lineage>
</organism>
<accession>H3KF55</accession>
<dbReference type="SMART" id="SM00487">
    <property type="entry name" value="DEXDc"/>
    <property type="match status" value="1"/>
</dbReference>
<name>H3KF55_9BURK</name>
<dbReference type="GO" id="GO:0005524">
    <property type="term" value="F:ATP binding"/>
    <property type="evidence" value="ECO:0007669"/>
    <property type="project" value="InterPro"/>
</dbReference>
<proteinExistence type="predicted"/>
<dbReference type="HOGENOM" id="CLU_011771_1_0_4"/>
<evidence type="ECO:0000256" key="1">
    <source>
        <dbReference type="SAM" id="Coils"/>
    </source>
</evidence>
<evidence type="ECO:0000313" key="4">
    <source>
        <dbReference type="Proteomes" id="UP000004956"/>
    </source>
</evidence>
<dbReference type="CDD" id="cd18785">
    <property type="entry name" value="SF2_C"/>
    <property type="match status" value="1"/>
</dbReference>
<reference evidence="3 4" key="1">
    <citation type="submission" date="2011-11" db="EMBL/GenBank/DDBJ databases">
        <authorList>
            <person name="Weinstock G."/>
            <person name="Sodergren E."/>
            <person name="Clifton S."/>
            <person name="Fulton L."/>
            <person name="Fulton B."/>
            <person name="Courtney L."/>
            <person name="Fronick C."/>
            <person name="Harrison M."/>
            <person name="Strong C."/>
            <person name="Farmer C."/>
            <person name="Delahaunty K."/>
            <person name="Markovic C."/>
            <person name="Hall O."/>
            <person name="Minx P."/>
            <person name="Tomlinson C."/>
            <person name="Mitreva M."/>
            <person name="Hou S."/>
            <person name="Chen J."/>
            <person name="Wollam A."/>
            <person name="Pepin K.H."/>
            <person name="Johnson M."/>
            <person name="Bhonagiri V."/>
            <person name="Zhang X."/>
            <person name="Suruliraj S."/>
            <person name="Warren W."/>
            <person name="Chinwalla A."/>
            <person name="Mardis E.R."/>
            <person name="Wilson R.K."/>
        </authorList>
    </citation>
    <scope>NUCLEOTIDE SEQUENCE [LARGE SCALE GENOMIC DNA]</scope>
    <source>
        <strain evidence="3 4">YIT 11816</strain>
    </source>
</reference>
<feature type="coiled-coil region" evidence="1">
    <location>
        <begin position="13"/>
        <end position="54"/>
    </location>
</feature>
<protein>
    <submittedName>
        <fullName evidence="3">Type III restriction enzyme, res subunit</fullName>
    </submittedName>
</protein>
<dbReference type="PANTHER" id="PTHR47396:SF1">
    <property type="entry name" value="ATP-DEPENDENT HELICASE IRC3-RELATED"/>
    <property type="match status" value="1"/>
</dbReference>
<dbReference type="PROSITE" id="PS51192">
    <property type="entry name" value="HELICASE_ATP_BIND_1"/>
    <property type="match status" value="1"/>
</dbReference>
<dbReference type="SUPFAM" id="SSF52540">
    <property type="entry name" value="P-loop containing nucleoside triphosphate hydrolases"/>
    <property type="match status" value="2"/>
</dbReference>
<dbReference type="GO" id="GO:0005829">
    <property type="term" value="C:cytosol"/>
    <property type="evidence" value="ECO:0007669"/>
    <property type="project" value="TreeGrafter"/>
</dbReference>
<dbReference type="RefSeq" id="WP_008542292.1">
    <property type="nucleotide sequence ID" value="NZ_JH604964.1"/>
</dbReference>
<dbReference type="InterPro" id="IPR027417">
    <property type="entry name" value="P-loop_NTPase"/>
</dbReference>
<dbReference type="AlphaFoldDB" id="H3KF55"/>
<dbReference type="STRING" id="762967.HMPREF9440_01372"/>
<dbReference type="InterPro" id="IPR050742">
    <property type="entry name" value="Helicase_Restrict-Modif_Enz"/>
</dbReference>
<keyword evidence="4" id="KW-1185">Reference proteome</keyword>
<dbReference type="GO" id="GO:0016787">
    <property type="term" value="F:hydrolase activity"/>
    <property type="evidence" value="ECO:0007669"/>
    <property type="project" value="InterPro"/>
</dbReference>
<feature type="domain" description="Helicase ATP-binding" evidence="2">
    <location>
        <begin position="451"/>
        <end position="603"/>
    </location>
</feature>
<gene>
    <name evidence="3" type="ORF">HMPREF9440_01372</name>
</gene>
<dbReference type="InterPro" id="IPR014001">
    <property type="entry name" value="Helicase_ATP-bd"/>
</dbReference>
<comment type="caution">
    <text evidence="3">The sequence shown here is derived from an EMBL/GenBank/DDBJ whole genome shotgun (WGS) entry which is preliminary data.</text>
</comment>
<sequence length="895" mass="97666">MTDADEPTDPTPADATAEEIRALEVSVAETEARLTRLRDDLAELRRRAAQATTAPTAGASPLNPEAHISNSQKAALFLSLFSGRGNVHAVRVEGQIGPEGEVLKGYRPEWRAMTAADVARHLKGETVKGTDFVLGSYPMTSRTHCRFLAFDFDEKTWREDAKAVIRAARTEGIPLAPEISRSGEGAHLWLFFTEPVPAATARRLGFALIAKAVAMRSSPKLMSFDRLFPAQDVLKNDTAIGNLIALPLQRGPRLRGASTFTDDELQPLAAPWTYLQSVRRLSAEDVTDALVRLERSMGAKPLDVDGLTADAVSPKEPPFSLVIEDFFAYPDRPLRAATPQVELRLGAAIGIRSDALTPELRAALIRMGSFWNTEYLVAKRRMMPTRGQPPRFILADERGGWFTLPRGLLPKVRELFTEHRIAYRIVDERTPGTQMDLAFHGTLRPQQVRAVETIAGHDEGILVAATGFGKTVVASALIAKRKVSTLIVVPSKVLADQWRNRLLVFLGLQKKEVGQLGAQRKRLTERVDIAIDRSLATMEPEKLAAFLAPYGQIIVDECHHAAAGGLIDALNAFRGRFRVGLTATPKRRDAKMPAVKMLLGPVVGRFKGDSIGDRRLTVVPTRCFSGYFAGAKSGREAFDEAVRALMTNGLRNDLITRWAEDLLAVNRRTLVLTKRIEHLAILRERLSPLTPHFFVLEASMGAKARKALVADIEALPPETPLILLATGGVAGEGFDLPRLDALLLTFPVKWEGLLEQYVGRLLRPAPGKTDAWVVDFVDRQIPVLFSMWRKRQVGYRKVKFREEDPQGAALSAAGAAGSAAWVQPHPAAPEAAVADIGETFAPDAPDQADLLAAVDAAFTGEPDLGDGPAAWAEAAPDELDPAVCGSLFEDLPDGR</sequence>
<dbReference type="PANTHER" id="PTHR47396">
    <property type="entry name" value="TYPE I RESTRICTION ENZYME ECOKI R PROTEIN"/>
    <property type="match status" value="1"/>
</dbReference>